<dbReference type="GeneID" id="9048486"/>
<feature type="region of interest" description="Disordered" evidence="1">
    <location>
        <begin position="1"/>
        <end position="25"/>
    </location>
</feature>
<keyword evidence="3" id="KW-1185">Reference proteome</keyword>
<dbReference type="EMBL" id="GG671908">
    <property type="protein sequence ID" value="EER18089.1"/>
    <property type="molecule type" value="Genomic_DNA"/>
</dbReference>
<evidence type="ECO:0000313" key="3">
    <source>
        <dbReference type="Proteomes" id="UP000007800"/>
    </source>
</evidence>
<dbReference type="Proteomes" id="UP000007800">
    <property type="component" value="Unassembled WGS sequence"/>
</dbReference>
<reference evidence="2 3" key="1">
    <citation type="submission" date="2008-07" db="EMBL/GenBank/DDBJ databases">
        <authorList>
            <person name="El-Sayed N."/>
            <person name="Caler E."/>
            <person name="Inman J."/>
            <person name="Amedeo P."/>
            <person name="Hass B."/>
            <person name="Wortman J."/>
        </authorList>
    </citation>
    <scope>NUCLEOTIDE SEQUENCE [LARGE SCALE GENOMIC DNA]</scope>
    <source>
        <strain evidence="3">ATCC 50983 / TXsc</strain>
    </source>
</reference>
<protein>
    <submittedName>
        <fullName evidence="2">Uncharacterized protein</fullName>
    </submittedName>
</protein>
<feature type="compositionally biased region" description="Basic and acidic residues" evidence="1">
    <location>
        <begin position="1"/>
        <end position="10"/>
    </location>
</feature>
<organism evidence="3">
    <name type="scientific">Perkinsus marinus (strain ATCC 50983 / TXsc)</name>
    <dbReference type="NCBI Taxonomy" id="423536"/>
    <lineage>
        <taxon>Eukaryota</taxon>
        <taxon>Sar</taxon>
        <taxon>Alveolata</taxon>
        <taxon>Perkinsozoa</taxon>
        <taxon>Perkinsea</taxon>
        <taxon>Perkinsida</taxon>
        <taxon>Perkinsidae</taxon>
        <taxon>Perkinsus</taxon>
    </lineage>
</organism>
<evidence type="ECO:0000313" key="2">
    <source>
        <dbReference type="EMBL" id="EER18089.1"/>
    </source>
</evidence>
<gene>
    <name evidence="2" type="ORF">Pmar_PMAR026953</name>
</gene>
<dbReference type="AlphaFoldDB" id="C5KBQ4"/>
<name>C5KBQ4_PERM5</name>
<sequence length="107" mass="11686">MLVKVSHPDGMKAWPRGSPSAEASSKVTDQAEKIQSFNCNGASHVKVISEVLEATIDRTDMGASADCVEEPDARRTTAIKYGNVNIIFKLLVLRSGFGCVENRFTER</sequence>
<accession>C5KBQ4</accession>
<proteinExistence type="predicted"/>
<evidence type="ECO:0000256" key="1">
    <source>
        <dbReference type="SAM" id="MobiDB-lite"/>
    </source>
</evidence>
<dbReference type="RefSeq" id="XP_002786293.1">
    <property type="nucleotide sequence ID" value="XM_002786247.1"/>
</dbReference>
<dbReference type="InParanoid" id="C5KBQ4"/>